<evidence type="ECO:0000259" key="5">
    <source>
        <dbReference type="PROSITE" id="PS51898"/>
    </source>
</evidence>
<comment type="caution">
    <text evidence="6">The sequence shown here is derived from an EMBL/GenBank/DDBJ whole genome shotgun (WGS) entry which is preliminary data.</text>
</comment>
<name>A0A6A7ZUI6_RHIML</name>
<keyword evidence="3" id="KW-0238">DNA-binding</keyword>
<dbReference type="AlphaFoldDB" id="A0A6A7ZUI6"/>
<evidence type="ECO:0000313" key="6">
    <source>
        <dbReference type="EMBL" id="MQW06355.1"/>
    </source>
</evidence>
<proteinExistence type="inferred from homology"/>
<evidence type="ECO:0000256" key="2">
    <source>
        <dbReference type="ARBA" id="ARBA00022908"/>
    </source>
</evidence>
<keyword evidence="4" id="KW-0233">DNA recombination</keyword>
<organism evidence="6">
    <name type="scientific">Rhizobium meliloti</name>
    <name type="common">Ensifer meliloti</name>
    <name type="synonym">Sinorhizobium meliloti</name>
    <dbReference type="NCBI Taxonomy" id="382"/>
    <lineage>
        <taxon>Bacteria</taxon>
        <taxon>Pseudomonadati</taxon>
        <taxon>Pseudomonadota</taxon>
        <taxon>Alphaproteobacteria</taxon>
        <taxon>Hyphomicrobiales</taxon>
        <taxon>Rhizobiaceae</taxon>
        <taxon>Sinorhizobium/Ensifer group</taxon>
        <taxon>Sinorhizobium</taxon>
    </lineage>
</organism>
<dbReference type="Pfam" id="PF20172">
    <property type="entry name" value="DUF6538"/>
    <property type="match status" value="1"/>
</dbReference>
<dbReference type="InterPro" id="IPR050090">
    <property type="entry name" value="Tyrosine_recombinase_XerCD"/>
</dbReference>
<gene>
    <name evidence="6" type="ORF">GHK45_22290</name>
</gene>
<dbReference type="GO" id="GO:0003677">
    <property type="term" value="F:DNA binding"/>
    <property type="evidence" value="ECO:0007669"/>
    <property type="project" value="UniProtKB-KW"/>
</dbReference>
<dbReference type="PANTHER" id="PTHR30349:SF41">
    <property type="entry name" value="INTEGRASE_RECOMBINASE PROTEIN MJ0367-RELATED"/>
    <property type="match status" value="1"/>
</dbReference>
<feature type="domain" description="Tyr recombinase" evidence="5">
    <location>
        <begin position="338"/>
        <end position="532"/>
    </location>
</feature>
<dbReference type="InterPro" id="IPR011010">
    <property type="entry name" value="DNA_brk_join_enz"/>
</dbReference>
<dbReference type="GO" id="GO:0006310">
    <property type="term" value="P:DNA recombination"/>
    <property type="evidence" value="ECO:0007669"/>
    <property type="project" value="UniProtKB-KW"/>
</dbReference>
<dbReference type="PANTHER" id="PTHR30349">
    <property type="entry name" value="PHAGE INTEGRASE-RELATED"/>
    <property type="match status" value="1"/>
</dbReference>
<dbReference type="SUPFAM" id="SSF56349">
    <property type="entry name" value="DNA breaking-rejoining enzymes"/>
    <property type="match status" value="1"/>
</dbReference>
<accession>A0A6A7ZUI6</accession>
<keyword evidence="2" id="KW-0229">DNA integration</keyword>
<evidence type="ECO:0000256" key="3">
    <source>
        <dbReference type="ARBA" id="ARBA00023125"/>
    </source>
</evidence>
<dbReference type="Pfam" id="PF00589">
    <property type="entry name" value="Phage_integrase"/>
    <property type="match status" value="1"/>
</dbReference>
<dbReference type="InterPro" id="IPR013762">
    <property type="entry name" value="Integrase-like_cat_sf"/>
</dbReference>
<comment type="similarity">
    <text evidence="1">Belongs to the 'phage' integrase family.</text>
</comment>
<evidence type="ECO:0000256" key="4">
    <source>
        <dbReference type="ARBA" id="ARBA00023172"/>
    </source>
</evidence>
<dbReference type="Gene3D" id="1.10.443.10">
    <property type="entry name" value="Intergrase catalytic core"/>
    <property type="match status" value="1"/>
</dbReference>
<dbReference type="GO" id="GO:0015074">
    <property type="term" value="P:DNA integration"/>
    <property type="evidence" value="ECO:0007669"/>
    <property type="project" value="UniProtKB-KW"/>
</dbReference>
<evidence type="ECO:0000256" key="1">
    <source>
        <dbReference type="ARBA" id="ARBA00008857"/>
    </source>
</evidence>
<dbReference type="InterPro" id="IPR046668">
    <property type="entry name" value="DUF6538"/>
</dbReference>
<dbReference type="InterPro" id="IPR002104">
    <property type="entry name" value="Integrase_catalytic"/>
</dbReference>
<dbReference type="RefSeq" id="WP_153318556.1">
    <property type="nucleotide sequence ID" value="NZ_WISP01000165.1"/>
</dbReference>
<dbReference type="CDD" id="cd01184">
    <property type="entry name" value="INT_C_like_1"/>
    <property type="match status" value="1"/>
</dbReference>
<dbReference type="PROSITE" id="PS51898">
    <property type="entry name" value="TYR_RECOMBINASE"/>
    <property type="match status" value="1"/>
</dbReference>
<sequence>MSNFLRREADSFFFRRRVPAPLQARLGQTEIYRSLKTTVRRTARARAAHLFIATEKLFWMLEEEDDEFPLTDDDIRVAVRRWLDTPPWRQRLKVVDEMSPGGLRAYHETLPDTLLKMSADEGVSYGDNLSQEANAALDHSDYFDVRSGERLRRTASALQRQLREYVDHRMETVFGQETVATATVQTVAPAAAPEPAANMTKLSSYIKDWQKDIIAGYNHNKGLGDETTDQYLKTVQMFISLTGDLPVGKITFDTAAEFRELVLQMPATHGKGATGSPKKELARARADKTLPRVTMKTAKRHFSGMNSLWKWLTFKKHVPTTLQPFSGHSFPGTKSKKSARDDWSREDLQRLFTSREYRDAPDSSALHWLPLISLHSGMRLEEICRLRPGIDITGKDGMPCFDVTARNGWDPKTEAGTRIIPIHSWLIQHGFMDFVKQQRARGAEHLFSPELVLHKGKISSGFSREFSKLKIDLGVGSKTSFHSFRHSFRTVLESTDLKDSHIDAVMGHEGGGSEGRTYTKRVTTAKLKEVVEAFQPPLDLAFLASASANVPPPSPKVPVKKRKLTPPVLDANGRIVRRRNT</sequence>
<dbReference type="EMBL" id="WISP01000165">
    <property type="protein sequence ID" value="MQW06355.1"/>
    <property type="molecule type" value="Genomic_DNA"/>
</dbReference>
<reference evidence="6" key="1">
    <citation type="journal article" date="2013" name="Genome Biol.">
        <title>Comparative genomics of the core and accessory genomes of 48 Sinorhizobium strains comprising five genospecies.</title>
        <authorList>
            <person name="Sugawara M."/>
            <person name="Epstein B."/>
            <person name="Badgley B.D."/>
            <person name="Unno T."/>
            <person name="Xu L."/>
            <person name="Reese J."/>
            <person name="Gyaneshwar P."/>
            <person name="Denny R."/>
            <person name="Mudge J."/>
            <person name="Bharti A.K."/>
            <person name="Farmer A.D."/>
            <person name="May G.D."/>
            <person name="Woodward J.E."/>
            <person name="Medigue C."/>
            <person name="Vallenet D."/>
            <person name="Lajus A."/>
            <person name="Rouy Z."/>
            <person name="Martinez-Vaz B."/>
            <person name="Tiffin P."/>
            <person name="Young N.D."/>
            <person name="Sadowsky M.J."/>
        </authorList>
    </citation>
    <scope>NUCLEOTIDE SEQUENCE</scope>
    <source>
        <strain evidence="6">M30</strain>
    </source>
</reference>
<protein>
    <submittedName>
        <fullName evidence="6">Tyrosine-type recombinase/integrase</fullName>
    </submittedName>
</protein>